<sequence length="287" mass="32704">MSPLQYNHWVIIDESSSIATNQRSNLPQPPLPIIRVPFPPNVNPEELILKPRKAKSKLPTKPPNAFMIYRMQYVKELHAKDYRLPMRSVSASVASAWREEPDHVVEYYEDIAREASKIYNQKYPKPTLQPRLSVEKHGQKRRNGLTNATSPPLGHLNDHALNHNDNTRQNHYRYFDYNRPLNTGTTTLENHSLASYHNHNMHSPPPLAIPSLMTDYNNSGILGRTQMRSPRTLSAPYSSTNSTNSLLSANLHIQLPHVNSLSNAPLQNYMEESSTSPTGWDFANTHN</sequence>
<keyword evidence="1" id="KW-0539">Nucleus</keyword>
<dbReference type="Gene3D" id="1.10.30.10">
    <property type="entry name" value="High mobility group box domain"/>
    <property type="match status" value="1"/>
</dbReference>
<dbReference type="AlphaFoldDB" id="A0A9N9GB79"/>
<dbReference type="GO" id="GO:0005634">
    <property type="term" value="C:nucleus"/>
    <property type="evidence" value="ECO:0007669"/>
    <property type="project" value="UniProtKB-UniRule"/>
</dbReference>
<keyword evidence="5" id="KW-1185">Reference proteome</keyword>
<evidence type="ECO:0000313" key="5">
    <source>
        <dbReference type="Proteomes" id="UP000789375"/>
    </source>
</evidence>
<accession>A0A9N9GB79</accession>
<dbReference type="InterPro" id="IPR036910">
    <property type="entry name" value="HMG_box_dom_sf"/>
</dbReference>
<dbReference type="SUPFAM" id="SSF47095">
    <property type="entry name" value="HMG-box"/>
    <property type="match status" value="1"/>
</dbReference>
<name>A0A9N9GB79_FUNMO</name>
<evidence type="ECO:0000259" key="3">
    <source>
        <dbReference type="PROSITE" id="PS50118"/>
    </source>
</evidence>
<feature type="DNA-binding region" description="HMG box" evidence="1">
    <location>
        <begin position="59"/>
        <end position="127"/>
    </location>
</feature>
<feature type="domain" description="HMG box" evidence="3">
    <location>
        <begin position="59"/>
        <end position="127"/>
    </location>
</feature>
<dbReference type="InterPro" id="IPR009071">
    <property type="entry name" value="HMG_box_dom"/>
</dbReference>
<reference evidence="4" key="1">
    <citation type="submission" date="2021-06" db="EMBL/GenBank/DDBJ databases">
        <authorList>
            <person name="Kallberg Y."/>
            <person name="Tangrot J."/>
            <person name="Rosling A."/>
        </authorList>
    </citation>
    <scope>NUCLEOTIDE SEQUENCE</scope>
    <source>
        <strain evidence="4">87-6 pot B 2015</strain>
    </source>
</reference>
<proteinExistence type="predicted"/>
<evidence type="ECO:0000256" key="1">
    <source>
        <dbReference type="PROSITE-ProRule" id="PRU00267"/>
    </source>
</evidence>
<evidence type="ECO:0000313" key="4">
    <source>
        <dbReference type="EMBL" id="CAG8594181.1"/>
    </source>
</evidence>
<feature type="region of interest" description="Disordered" evidence="2">
    <location>
        <begin position="135"/>
        <end position="161"/>
    </location>
</feature>
<dbReference type="Proteomes" id="UP000789375">
    <property type="component" value="Unassembled WGS sequence"/>
</dbReference>
<protein>
    <submittedName>
        <fullName evidence="4">11010_t:CDS:1</fullName>
    </submittedName>
</protein>
<gene>
    <name evidence="4" type="ORF">FMOSSE_LOCUS8601</name>
</gene>
<dbReference type="Pfam" id="PF00505">
    <property type="entry name" value="HMG_box"/>
    <property type="match status" value="1"/>
</dbReference>
<dbReference type="GO" id="GO:0003677">
    <property type="term" value="F:DNA binding"/>
    <property type="evidence" value="ECO:0007669"/>
    <property type="project" value="UniProtKB-UniRule"/>
</dbReference>
<dbReference type="EMBL" id="CAJVPP010002266">
    <property type="protein sequence ID" value="CAG8594181.1"/>
    <property type="molecule type" value="Genomic_DNA"/>
</dbReference>
<keyword evidence="1" id="KW-0238">DNA-binding</keyword>
<dbReference type="PROSITE" id="PS50118">
    <property type="entry name" value="HMG_BOX_2"/>
    <property type="match status" value="1"/>
</dbReference>
<evidence type="ECO:0000256" key="2">
    <source>
        <dbReference type="SAM" id="MobiDB-lite"/>
    </source>
</evidence>
<organism evidence="4 5">
    <name type="scientific">Funneliformis mosseae</name>
    <name type="common">Endomycorrhizal fungus</name>
    <name type="synonym">Glomus mosseae</name>
    <dbReference type="NCBI Taxonomy" id="27381"/>
    <lineage>
        <taxon>Eukaryota</taxon>
        <taxon>Fungi</taxon>
        <taxon>Fungi incertae sedis</taxon>
        <taxon>Mucoromycota</taxon>
        <taxon>Glomeromycotina</taxon>
        <taxon>Glomeromycetes</taxon>
        <taxon>Glomerales</taxon>
        <taxon>Glomeraceae</taxon>
        <taxon>Funneliformis</taxon>
    </lineage>
</organism>
<comment type="caution">
    <text evidence="4">The sequence shown here is derived from an EMBL/GenBank/DDBJ whole genome shotgun (WGS) entry which is preliminary data.</text>
</comment>